<keyword evidence="2" id="KW-1133">Transmembrane helix</keyword>
<gene>
    <name evidence="3" type="ORF">IEQ34_004555</name>
</gene>
<keyword evidence="2" id="KW-0812">Transmembrane</keyword>
<organism evidence="3 4">
    <name type="scientific">Dendrobium chrysotoxum</name>
    <name type="common">Orchid</name>
    <dbReference type="NCBI Taxonomy" id="161865"/>
    <lineage>
        <taxon>Eukaryota</taxon>
        <taxon>Viridiplantae</taxon>
        <taxon>Streptophyta</taxon>
        <taxon>Embryophyta</taxon>
        <taxon>Tracheophyta</taxon>
        <taxon>Spermatophyta</taxon>
        <taxon>Magnoliopsida</taxon>
        <taxon>Liliopsida</taxon>
        <taxon>Asparagales</taxon>
        <taxon>Orchidaceae</taxon>
        <taxon>Epidendroideae</taxon>
        <taxon>Malaxideae</taxon>
        <taxon>Dendrobiinae</taxon>
        <taxon>Dendrobium</taxon>
    </lineage>
</organism>
<proteinExistence type="predicted"/>
<reference evidence="3 4" key="1">
    <citation type="journal article" date="2021" name="Hortic Res">
        <title>Chromosome-scale assembly of the Dendrobium chrysotoxum genome enhances the understanding of orchid evolution.</title>
        <authorList>
            <person name="Zhang Y."/>
            <person name="Zhang G.Q."/>
            <person name="Zhang D."/>
            <person name="Liu X.D."/>
            <person name="Xu X.Y."/>
            <person name="Sun W.H."/>
            <person name="Yu X."/>
            <person name="Zhu X."/>
            <person name="Wang Z.W."/>
            <person name="Zhao X."/>
            <person name="Zhong W.Y."/>
            <person name="Chen H."/>
            <person name="Yin W.L."/>
            <person name="Huang T."/>
            <person name="Niu S.C."/>
            <person name="Liu Z.J."/>
        </authorList>
    </citation>
    <scope>NUCLEOTIDE SEQUENCE [LARGE SCALE GENOMIC DNA]</scope>
    <source>
        <strain evidence="3">Lindl</strain>
    </source>
</reference>
<feature type="transmembrane region" description="Helical" evidence="2">
    <location>
        <begin position="162"/>
        <end position="184"/>
    </location>
</feature>
<evidence type="ECO:0000313" key="3">
    <source>
        <dbReference type="EMBL" id="KAH0467317.1"/>
    </source>
</evidence>
<dbReference type="PANTHER" id="PTHR38386">
    <property type="entry name" value="OS05G0426900 PROTEIN"/>
    <property type="match status" value="1"/>
</dbReference>
<feature type="region of interest" description="Disordered" evidence="1">
    <location>
        <begin position="1"/>
        <end position="27"/>
    </location>
</feature>
<comment type="caution">
    <text evidence="3">The sequence shown here is derived from an EMBL/GenBank/DDBJ whole genome shotgun (WGS) entry which is preliminary data.</text>
</comment>
<accession>A0AAV7HG76</accession>
<evidence type="ECO:0000256" key="1">
    <source>
        <dbReference type="SAM" id="MobiDB-lite"/>
    </source>
</evidence>
<feature type="compositionally biased region" description="Polar residues" evidence="1">
    <location>
        <begin position="13"/>
        <end position="27"/>
    </location>
</feature>
<keyword evidence="2" id="KW-0472">Membrane</keyword>
<evidence type="ECO:0000313" key="4">
    <source>
        <dbReference type="Proteomes" id="UP000775213"/>
    </source>
</evidence>
<dbReference type="EMBL" id="JAGFBR010000005">
    <property type="protein sequence ID" value="KAH0467317.1"/>
    <property type="molecule type" value="Genomic_DNA"/>
</dbReference>
<feature type="transmembrane region" description="Helical" evidence="2">
    <location>
        <begin position="125"/>
        <end position="142"/>
    </location>
</feature>
<sequence length="209" mass="24293">MNSYSKIRHGSLDLTSEPNPSFSPIRSVPQNPNFFFSKSENLTSHGAENLPRSRSSASQRFGREDQSQVFGLQAAVRRAFSMRRTSMIDNGYWRIHDGGDAFLAEEADEGEKQRQVRRKGLRRRGLIGLFNKALLLLFFLPLRFYRTNRLYCLCFKGSLWSFFDLICCVSYLMAFFLFSGDIFYQENNMKELNLLSKQRNGSDEEMEMK</sequence>
<keyword evidence="4" id="KW-1185">Reference proteome</keyword>
<dbReference type="PANTHER" id="PTHR38386:SF6">
    <property type="entry name" value="OS05G0426900 PROTEIN"/>
    <property type="match status" value="1"/>
</dbReference>
<evidence type="ECO:0000256" key="2">
    <source>
        <dbReference type="SAM" id="Phobius"/>
    </source>
</evidence>
<name>A0AAV7HG76_DENCH</name>
<dbReference type="Proteomes" id="UP000775213">
    <property type="component" value="Unassembled WGS sequence"/>
</dbReference>
<protein>
    <submittedName>
        <fullName evidence="3">Uncharacterized protein</fullName>
    </submittedName>
</protein>
<dbReference type="AlphaFoldDB" id="A0AAV7HG76"/>